<evidence type="ECO:0000259" key="3">
    <source>
        <dbReference type="Pfam" id="PF13581"/>
    </source>
</evidence>
<comment type="caution">
    <text evidence="4">The sequence shown here is derived from an EMBL/GenBank/DDBJ whole genome shotgun (WGS) entry which is preliminary data.</text>
</comment>
<dbReference type="SUPFAM" id="SSF55874">
    <property type="entry name" value="ATPase domain of HSP90 chaperone/DNA topoisomerase II/histidine kinase"/>
    <property type="match status" value="1"/>
</dbReference>
<feature type="compositionally biased region" description="Basic residues" evidence="2">
    <location>
        <begin position="188"/>
        <end position="203"/>
    </location>
</feature>
<dbReference type="Gene3D" id="3.30.565.10">
    <property type="entry name" value="Histidine kinase-like ATPase, C-terminal domain"/>
    <property type="match status" value="1"/>
</dbReference>
<feature type="region of interest" description="Disordered" evidence="2">
    <location>
        <begin position="298"/>
        <end position="328"/>
    </location>
</feature>
<evidence type="ECO:0000313" key="5">
    <source>
        <dbReference type="Proteomes" id="UP000539313"/>
    </source>
</evidence>
<feature type="region of interest" description="Disordered" evidence="2">
    <location>
        <begin position="159"/>
        <end position="204"/>
    </location>
</feature>
<dbReference type="CDD" id="cd16936">
    <property type="entry name" value="HATPase_RsbW-like"/>
    <property type="match status" value="1"/>
</dbReference>
<dbReference type="InterPro" id="IPR050267">
    <property type="entry name" value="Anti-sigma-factor_SerPK"/>
</dbReference>
<gene>
    <name evidence="4" type="ORF">HNR21_001819</name>
</gene>
<keyword evidence="5" id="KW-1185">Reference proteome</keyword>
<dbReference type="InterPro" id="IPR003594">
    <property type="entry name" value="HATPase_dom"/>
</dbReference>
<keyword evidence="1" id="KW-0808">Transferase</keyword>
<evidence type="ECO:0000256" key="2">
    <source>
        <dbReference type="SAM" id="MobiDB-lite"/>
    </source>
</evidence>
<dbReference type="EMBL" id="JACJII010000001">
    <property type="protein sequence ID" value="MBA9002937.1"/>
    <property type="molecule type" value="Genomic_DNA"/>
</dbReference>
<dbReference type="Pfam" id="PF13581">
    <property type="entry name" value="HATPase_c_2"/>
    <property type="match status" value="1"/>
</dbReference>
<reference evidence="4 5" key="1">
    <citation type="submission" date="2020-08" db="EMBL/GenBank/DDBJ databases">
        <title>Sequencing the genomes of 1000 actinobacteria strains.</title>
        <authorList>
            <person name="Klenk H.-P."/>
        </authorList>
    </citation>
    <scope>NUCLEOTIDE SEQUENCE [LARGE SCALE GENOMIC DNA]</scope>
    <source>
        <strain evidence="4 5">DSM 45823</strain>
    </source>
</reference>
<evidence type="ECO:0000313" key="4">
    <source>
        <dbReference type="EMBL" id="MBA9002937.1"/>
    </source>
</evidence>
<dbReference type="GO" id="GO:0004674">
    <property type="term" value="F:protein serine/threonine kinase activity"/>
    <property type="evidence" value="ECO:0007669"/>
    <property type="project" value="UniProtKB-KW"/>
</dbReference>
<dbReference type="PANTHER" id="PTHR35526">
    <property type="entry name" value="ANTI-SIGMA-F FACTOR RSBW-RELATED"/>
    <property type="match status" value="1"/>
</dbReference>
<dbReference type="Proteomes" id="UP000539313">
    <property type="component" value="Unassembled WGS sequence"/>
</dbReference>
<keyword evidence="1" id="KW-0418">Kinase</keyword>
<keyword evidence="1" id="KW-0723">Serine/threonine-protein kinase</keyword>
<feature type="domain" description="Histidine kinase/HSP90-like ATPase" evidence="3">
    <location>
        <begin position="57"/>
        <end position="144"/>
    </location>
</feature>
<evidence type="ECO:0000256" key="1">
    <source>
        <dbReference type="ARBA" id="ARBA00022527"/>
    </source>
</evidence>
<sequence length="328" mass="35536">MMAPGLFWSRHAKVDTSCEFHGCGRIGVRGAVRRIADRVVPAAELGCVKWEAPIDDTARRWASLHLRQWGAEGLVGDTETVLTELVTNAVREEATRVIVLIEPYCGLTQIEVCVWDDAPGQPRLPEPGPDAQGGRGLFMVDALSSAWGHHPLALAPGCAGKSSGPVSMARRPHDYRRTRPHNPFPRGRAPHRAHHGAAVRVHPRSGQSATPRLCLCADRARPYKENDPRSMNVATERAAGARGAFDTGTLETRGGRTGAARPVGQRACREWDHWARCSSCSPGVPMRSSGARLRRFAVSDREADLPGAGGAPSRTPAPHSFRKRPHPG</sequence>
<dbReference type="PANTHER" id="PTHR35526:SF3">
    <property type="entry name" value="ANTI-SIGMA-F FACTOR RSBW"/>
    <property type="match status" value="1"/>
</dbReference>
<protein>
    <recommendedName>
        <fullName evidence="3">Histidine kinase/HSP90-like ATPase domain-containing protein</fullName>
    </recommendedName>
</protein>
<name>A0A7W3MW10_9ACTN</name>
<organism evidence="4 5">
    <name type="scientific">Thermomonospora cellulosilytica</name>
    <dbReference type="NCBI Taxonomy" id="1411118"/>
    <lineage>
        <taxon>Bacteria</taxon>
        <taxon>Bacillati</taxon>
        <taxon>Actinomycetota</taxon>
        <taxon>Actinomycetes</taxon>
        <taxon>Streptosporangiales</taxon>
        <taxon>Thermomonosporaceae</taxon>
        <taxon>Thermomonospora</taxon>
    </lineage>
</organism>
<dbReference type="AlphaFoldDB" id="A0A7W3MW10"/>
<accession>A0A7W3MW10</accession>
<dbReference type="InterPro" id="IPR036890">
    <property type="entry name" value="HATPase_C_sf"/>
</dbReference>
<proteinExistence type="predicted"/>